<dbReference type="Proteomes" id="UP000011602">
    <property type="component" value="Unassembled WGS sequence"/>
</dbReference>
<evidence type="ECO:0000313" key="2">
    <source>
        <dbReference type="EMBL" id="ELY53621.1"/>
    </source>
</evidence>
<proteinExistence type="predicted"/>
<comment type="caution">
    <text evidence="2">The sequence shown here is derived from an EMBL/GenBank/DDBJ whole genome shotgun (WGS) entry which is preliminary data.</text>
</comment>
<organism evidence="2 3">
    <name type="scientific">Natronolimnohabitans innermongolicus JCM 12255</name>
    <dbReference type="NCBI Taxonomy" id="1227499"/>
    <lineage>
        <taxon>Archaea</taxon>
        <taxon>Methanobacteriati</taxon>
        <taxon>Methanobacteriota</taxon>
        <taxon>Stenosarchaea group</taxon>
        <taxon>Halobacteria</taxon>
        <taxon>Halobacteriales</taxon>
        <taxon>Natrialbaceae</taxon>
        <taxon>Natronolimnohabitans</taxon>
    </lineage>
</organism>
<evidence type="ECO:0008006" key="4">
    <source>
        <dbReference type="Google" id="ProtNLM"/>
    </source>
</evidence>
<gene>
    <name evidence="2" type="ORF">C493_13933</name>
</gene>
<sequence length="71" mass="7376">MCARTDTDDSVARADDTAGRPSIPCPRCGTPVALVRCRGPTTCRAAPCGCRVPTGALDRNGDLERPDDGST</sequence>
<accession>L9WWR6</accession>
<dbReference type="EMBL" id="AOHZ01000065">
    <property type="protein sequence ID" value="ELY53621.1"/>
    <property type="molecule type" value="Genomic_DNA"/>
</dbReference>
<protein>
    <recommendedName>
        <fullName evidence="4">Small CPxCG-related zinc finger protein</fullName>
    </recommendedName>
</protein>
<evidence type="ECO:0000256" key="1">
    <source>
        <dbReference type="SAM" id="MobiDB-lite"/>
    </source>
</evidence>
<keyword evidence="3" id="KW-1185">Reference proteome</keyword>
<reference evidence="2 3" key="1">
    <citation type="journal article" date="2014" name="PLoS Genet.">
        <title>Phylogenetically driven sequencing of extremely halophilic archaea reveals strategies for static and dynamic osmo-response.</title>
        <authorList>
            <person name="Becker E.A."/>
            <person name="Seitzer P.M."/>
            <person name="Tritt A."/>
            <person name="Larsen D."/>
            <person name="Krusor M."/>
            <person name="Yao A.I."/>
            <person name="Wu D."/>
            <person name="Madern D."/>
            <person name="Eisen J.A."/>
            <person name="Darling A.E."/>
            <person name="Facciotti M.T."/>
        </authorList>
    </citation>
    <scope>NUCLEOTIDE SEQUENCE [LARGE SCALE GENOMIC DNA]</scope>
    <source>
        <strain evidence="2 3">JCM 12255</strain>
    </source>
</reference>
<dbReference type="AlphaFoldDB" id="L9WWR6"/>
<feature type="region of interest" description="Disordered" evidence="1">
    <location>
        <begin position="1"/>
        <end position="23"/>
    </location>
</feature>
<feature type="compositionally biased region" description="Basic and acidic residues" evidence="1">
    <location>
        <begin position="1"/>
        <end position="18"/>
    </location>
</feature>
<name>L9WWR6_9EURY</name>
<evidence type="ECO:0000313" key="3">
    <source>
        <dbReference type="Proteomes" id="UP000011602"/>
    </source>
</evidence>